<name>A0A1U9NQK6_9BACT</name>
<proteinExistence type="predicted"/>
<keyword evidence="2" id="KW-1185">Reference proteome</keyword>
<sequence>MDSVEVIRADNGNAGNICGTCVKGGECALKVKPDKPMIECEEFDTGASAEFNNSESGKLSSEPMKVGAVQGQLKGICADCSNRDVCVRAAHTGGIWDCDDYMEVNG</sequence>
<dbReference type="AlphaFoldDB" id="A0A1U9NQK6"/>
<gene>
    <name evidence="1" type="ORF">STSP2_03100</name>
</gene>
<dbReference type="EMBL" id="CP019791">
    <property type="protein sequence ID" value="AQT69900.1"/>
    <property type="molecule type" value="Genomic_DNA"/>
</dbReference>
<protein>
    <submittedName>
        <fullName evidence="1">Uncharacterized protein</fullName>
    </submittedName>
</protein>
<evidence type="ECO:0000313" key="2">
    <source>
        <dbReference type="Proteomes" id="UP000189674"/>
    </source>
</evidence>
<dbReference type="KEGG" id="alus:STSP2_03100"/>
<accession>A0A1U9NQK6</accession>
<dbReference type="Proteomes" id="UP000189674">
    <property type="component" value="Chromosome"/>
</dbReference>
<dbReference type="RefSeq" id="WP_146663541.1">
    <property type="nucleotide sequence ID" value="NZ_CP019791.1"/>
</dbReference>
<reference evidence="2" key="1">
    <citation type="submission" date="2017-02" db="EMBL/GenBank/DDBJ databases">
        <title>Comparative genomics and description of representatives of a novel lineage of planctomycetes thriving in anoxic sediments.</title>
        <authorList>
            <person name="Spring S."/>
            <person name="Bunk B."/>
            <person name="Sproer C."/>
        </authorList>
    </citation>
    <scope>NUCLEOTIDE SEQUENCE [LARGE SCALE GENOMIC DNA]</scope>
    <source>
        <strain evidence="2">ST-NAGAB-D1</strain>
    </source>
</reference>
<evidence type="ECO:0000313" key="1">
    <source>
        <dbReference type="EMBL" id="AQT69900.1"/>
    </source>
</evidence>
<organism evidence="1 2">
    <name type="scientific">Anaerohalosphaera lusitana</name>
    <dbReference type="NCBI Taxonomy" id="1936003"/>
    <lineage>
        <taxon>Bacteria</taxon>
        <taxon>Pseudomonadati</taxon>
        <taxon>Planctomycetota</taxon>
        <taxon>Phycisphaerae</taxon>
        <taxon>Sedimentisphaerales</taxon>
        <taxon>Anaerohalosphaeraceae</taxon>
        <taxon>Anaerohalosphaera</taxon>
    </lineage>
</organism>